<evidence type="ECO:0000256" key="7">
    <source>
        <dbReference type="RuleBase" id="RU369025"/>
    </source>
</evidence>
<keyword evidence="4 7" id="KW-0812">Transmembrane</keyword>
<reference evidence="10 11" key="1">
    <citation type="submission" date="2019-09" db="EMBL/GenBank/DDBJ databases">
        <title>YIM 132180 draft genome.</title>
        <authorList>
            <person name="Zhang K."/>
        </authorList>
    </citation>
    <scope>NUCLEOTIDE SEQUENCE [LARGE SCALE GENOMIC DNA]</scope>
    <source>
        <strain evidence="10 11">YIM 132180</strain>
    </source>
</reference>
<dbReference type="Gene3D" id="2.30.30.60">
    <property type="match status" value="1"/>
</dbReference>
<dbReference type="Gene3D" id="1.10.287.1260">
    <property type="match status" value="1"/>
</dbReference>
<keyword evidence="5 7" id="KW-1133">Transmembrane helix</keyword>
<dbReference type="RefSeq" id="WP_150967785.1">
    <property type="nucleotide sequence ID" value="NZ_VZDO01000001.1"/>
</dbReference>
<dbReference type="Pfam" id="PF00924">
    <property type="entry name" value="MS_channel_2nd"/>
    <property type="match status" value="1"/>
</dbReference>
<accession>A0A7V7PTE7</accession>
<keyword evidence="3" id="KW-1003">Cell membrane</keyword>
<evidence type="ECO:0000313" key="10">
    <source>
        <dbReference type="EMBL" id="KAB0682814.1"/>
    </source>
</evidence>
<evidence type="ECO:0000259" key="8">
    <source>
        <dbReference type="Pfam" id="PF00924"/>
    </source>
</evidence>
<organism evidence="10 11">
    <name type="scientific">Plantimonas leprariae</name>
    <dbReference type="NCBI Taxonomy" id="2615207"/>
    <lineage>
        <taxon>Bacteria</taxon>
        <taxon>Pseudomonadati</taxon>
        <taxon>Pseudomonadota</taxon>
        <taxon>Alphaproteobacteria</taxon>
        <taxon>Hyphomicrobiales</taxon>
        <taxon>Aurantimonadaceae</taxon>
        <taxon>Plantimonas</taxon>
    </lineage>
</organism>
<keyword evidence="7" id="KW-0406">Ion transport</keyword>
<comment type="caution">
    <text evidence="7">Lacks conserved residue(s) required for the propagation of feature annotation.</text>
</comment>
<dbReference type="GO" id="GO:0005886">
    <property type="term" value="C:plasma membrane"/>
    <property type="evidence" value="ECO:0007669"/>
    <property type="project" value="UniProtKB-SubCell"/>
</dbReference>
<dbReference type="InterPro" id="IPR010920">
    <property type="entry name" value="LSM_dom_sf"/>
</dbReference>
<feature type="transmembrane region" description="Helical" evidence="7">
    <location>
        <begin position="94"/>
        <end position="124"/>
    </location>
</feature>
<keyword evidence="6 7" id="KW-0472">Membrane</keyword>
<keyword evidence="11" id="KW-1185">Reference proteome</keyword>
<dbReference type="AlphaFoldDB" id="A0A7V7PTE7"/>
<proteinExistence type="inferred from homology"/>
<dbReference type="SUPFAM" id="SSF50182">
    <property type="entry name" value="Sm-like ribonucleoproteins"/>
    <property type="match status" value="1"/>
</dbReference>
<evidence type="ECO:0000256" key="3">
    <source>
        <dbReference type="ARBA" id="ARBA00022475"/>
    </source>
</evidence>
<dbReference type="SUPFAM" id="SSF82861">
    <property type="entry name" value="Mechanosensitive channel protein MscS (YggB), transmembrane region"/>
    <property type="match status" value="1"/>
</dbReference>
<evidence type="ECO:0000256" key="6">
    <source>
        <dbReference type="ARBA" id="ARBA00023136"/>
    </source>
</evidence>
<dbReference type="EMBL" id="VZDO01000001">
    <property type="protein sequence ID" value="KAB0682814.1"/>
    <property type="molecule type" value="Genomic_DNA"/>
</dbReference>
<feature type="domain" description="Mechanosensitive ion channel MscS" evidence="8">
    <location>
        <begin position="111"/>
        <end position="177"/>
    </location>
</feature>
<dbReference type="Pfam" id="PF05552">
    <property type="entry name" value="MS_channel_1st_1"/>
    <property type="match status" value="1"/>
</dbReference>
<evidence type="ECO:0000256" key="5">
    <source>
        <dbReference type="ARBA" id="ARBA00022989"/>
    </source>
</evidence>
<dbReference type="Proteomes" id="UP000432089">
    <property type="component" value="Unassembled WGS sequence"/>
</dbReference>
<name>A0A7V7PTE7_9HYPH</name>
<evidence type="ECO:0000256" key="1">
    <source>
        <dbReference type="ARBA" id="ARBA00004651"/>
    </source>
</evidence>
<comment type="subcellular location">
    <subcellularLocation>
        <location evidence="7">Cell inner membrane</location>
        <topology evidence="7">Multi-pass membrane protein</topology>
    </subcellularLocation>
    <subcellularLocation>
        <location evidence="1">Cell membrane</location>
        <topology evidence="1">Multi-pass membrane protein</topology>
    </subcellularLocation>
</comment>
<dbReference type="InterPro" id="IPR006685">
    <property type="entry name" value="MscS_channel_2nd"/>
</dbReference>
<dbReference type="PANTHER" id="PTHR30221:SF1">
    <property type="entry name" value="SMALL-CONDUCTANCE MECHANOSENSITIVE CHANNEL"/>
    <property type="match status" value="1"/>
</dbReference>
<comment type="function">
    <text evidence="7">Mechanosensitive channel that participates in the regulation of osmotic pressure changes within the cell, opening in response to stretch forces in the membrane lipid bilayer, without the need for other proteins. Contributes to normal resistance to hypoosmotic shock. Forms an ion channel of 1.0 nanosiemens conductance with a slight preference for anions.</text>
</comment>
<keyword evidence="7" id="KW-0813">Transport</keyword>
<dbReference type="GO" id="GO:0008381">
    <property type="term" value="F:mechanosensitive monoatomic ion channel activity"/>
    <property type="evidence" value="ECO:0007669"/>
    <property type="project" value="InterPro"/>
</dbReference>
<evidence type="ECO:0000256" key="4">
    <source>
        <dbReference type="ARBA" id="ARBA00022692"/>
    </source>
</evidence>
<feature type="domain" description="Mechanosensitive ion channel transmembrane helices 2/3" evidence="9">
    <location>
        <begin position="69"/>
        <end position="109"/>
    </location>
</feature>
<comment type="caution">
    <text evidence="10">The sequence shown here is derived from an EMBL/GenBank/DDBJ whole genome shotgun (WGS) entry which is preliminary data.</text>
</comment>
<dbReference type="Pfam" id="PF21088">
    <property type="entry name" value="MS_channel_1st"/>
    <property type="match status" value="1"/>
</dbReference>
<dbReference type="InterPro" id="IPR023408">
    <property type="entry name" value="MscS_beta-dom_sf"/>
</dbReference>
<feature type="transmembrane region" description="Helical" evidence="7">
    <location>
        <begin position="69"/>
        <end position="88"/>
    </location>
</feature>
<protein>
    <recommendedName>
        <fullName evidence="7">Small-conductance mechanosensitive channel</fullName>
    </recommendedName>
</protein>
<evidence type="ECO:0000259" key="9">
    <source>
        <dbReference type="Pfam" id="PF21088"/>
    </source>
</evidence>
<dbReference type="PANTHER" id="PTHR30221">
    <property type="entry name" value="SMALL-CONDUCTANCE MECHANOSENSITIVE CHANNEL"/>
    <property type="match status" value="1"/>
</dbReference>
<dbReference type="InterPro" id="IPR008910">
    <property type="entry name" value="MSC_TM_helix"/>
</dbReference>
<dbReference type="InterPro" id="IPR049142">
    <property type="entry name" value="MS_channel_1st"/>
</dbReference>
<dbReference type="InterPro" id="IPR011014">
    <property type="entry name" value="MscS_channel_TM-2"/>
</dbReference>
<comment type="similarity">
    <text evidence="2 7">Belongs to the MscS (TC 1.A.23) family.</text>
</comment>
<evidence type="ECO:0000256" key="2">
    <source>
        <dbReference type="ARBA" id="ARBA00008017"/>
    </source>
</evidence>
<feature type="transmembrane region" description="Helical" evidence="7">
    <location>
        <begin position="27"/>
        <end position="49"/>
    </location>
</feature>
<comment type="subunit">
    <text evidence="7">Homoheptamer.</text>
</comment>
<dbReference type="InterPro" id="IPR045275">
    <property type="entry name" value="MscS_archaea/bacteria_type"/>
</dbReference>
<evidence type="ECO:0000313" key="11">
    <source>
        <dbReference type="Proteomes" id="UP000432089"/>
    </source>
</evidence>
<keyword evidence="7" id="KW-0997">Cell inner membrane</keyword>
<sequence>MPNETLQASGQFARSLAAQAASFLPNLLVAVLILAAGFVVANWLARLVIGAFRHSTHVDPTVLGPLGAIVRYVVIILALLVALGQVGVQMTSLLAVLGAAGLAIGLALQGTLTNIAAGIMLLWLRPFRIGDFVEAQNISGTVREIGLFVCHLETFDGVFVFVPNSGLWNVWLRNHSRSGSRLVAFAVSLPRAVDFDAAKDLLVETLRPPEEAPGLKEVEAYLDQLSGDAQVVVVRTHVDPNQVAEAQHTMPEMIRTALSRRFGADGEPKTIQRLVPADSDPSRYLAG</sequence>
<keyword evidence="7" id="KW-0407">Ion channel</keyword>
<gene>
    <name evidence="10" type="ORF">F6X38_01655</name>
</gene>